<dbReference type="Gene3D" id="2.40.30.10">
    <property type="entry name" value="Translation factors"/>
    <property type="match status" value="1"/>
</dbReference>
<accession>A0ABQ3XUU9</accession>
<proteinExistence type="predicted"/>
<evidence type="ECO:0000313" key="2">
    <source>
        <dbReference type="EMBL" id="GID71511.1"/>
    </source>
</evidence>
<dbReference type="InterPro" id="IPR039374">
    <property type="entry name" value="SIP_fam"/>
</dbReference>
<dbReference type="InterPro" id="IPR017938">
    <property type="entry name" value="Riboflavin_synthase-like_b-brl"/>
</dbReference>
<protein>
    <submittedName>
        <fullName evidence="2">Siderophore-interacting protein</fullName>
    </submittedName>
</protein>
<name>A0ABQ3XUU9_9ACTN</name>
<dbReference type="Pfam" id="PF04954">
    <property type="entry name" value="SIP"/>
    <property type="match status" value="1"/>
</dbReference>
<dbReference type="RefSeq" id="WP_203759478.1">
    <property type="nucleotide sequence ID" value="NZ_BAAABO010000004.1"/>
</dbReference>
<organism evidence="2 3">
    <name type="scientific">Paractinoplanes deccanensis</name>
    <dbReference type="NCBI Taxonomy" id="113561"/>
    <lineage>
        <taxon>Bacteria</taxon>
        <taxon>Bacillati</taxon>
        <taxon>Actinomycetota</taxon>
        <taxon>Actinomycetes</taxon>
        <taxon>Micromonosporales</taxon>
        <taxon>Micromonosporaceae</taxon>
        <taxon>Paractinoplanes</taxon>
    </lineage>
</organism>
<dbReference type="Gene3D" id="3.40.50.80">
    <property type="entry name" value="Nucleotide-binding domain of ferredoxin-NADP reductase (FNR) module"/>
    <property type="match status" value="1"/>
</dbReference>
<evidence type="ECO:0000259" key="1">
    <source>
        <dbReference type="PROSITE" id="PS51384"/>
    </source>
</evidence>
<dbReference type="CDD" id="cd06193">
    <property type="entry name" value="siderophore_interacting"/>
    <property type="match status" value="1"/>
</dbReference>
<comment type="caution">
    <text evidence="2">The sequence shown here is derived from an EMBL/GenBank/DDBJ whole genome shotgun (WGS) entry which is preliminary data.</text>
</comment>
<dbReference type="PANTHER" id="PTHR30157:SF0">
    <property type="entry name" value="NADPH-DEPENDENT FERRIC-CHELATE REDUCTASE"/>
    <property type="match status" value="1"/>
</dbReference>
<dbReference type="PANTHER" id="PTHR30157">
    <property type="entry name" value="FERRIC REDUCTASE, NADPH-DEPENDENT"/>
    <property type="match status" value="1"/>
</dbReference>
<dbReference type="Pfam" id="PF08021">
    <property type="entry name" value="FAD_binding_9"/>
    <property type="match status" value="1"/>
</dbReference>
<evidence type="ECO:0000313" key="3">
    <source>
        <dbReference type="Proteomes" id="UP000609879"/>
    </source>
</evidence>
<dbReference type="InterPro" id="IPR007037">
    <property type="entry name" value="SIP_rossman_dom"/>
</dbReference>
<gene>
    <name evidence="2" type="ORF">Ade02nite_01520</name>
</gene>
<dbReference type="InterPro" id="IPR013113">
    <property type="entry name" value="SIP_FAD-bd"/>
</dbReference>
<dbReference type="EMBL" id="BOMI01000002">
    <property type="protein sequence ID" value="GID71511.1"/>
    <property type="molecule type" value="Genomic_DNA"/>
</dbReference>
<dbReference type="Proteomes" id="UP000609879">
    <property type="component" value="Unassembled WGS sequence"/>
</dbReference>
<dbReference type="InterPro" id="IPR017927">
    <property type="entry name" value="FAD-bd_FR_type"/>
</dbReference>
<dbReference type="SUPFAM" id="SSF63380">
    <property type="entry name" value="Riboflavin synthase domain-like"/>
    <property type="match status" value="1"/>
</dbReference>
<dbReference type="PROSITE" id="PS51384">
    <property type="entry name" value="FAD_FR"/>
    <property type="match status" value="1"/>
</dbReference>
<keyword evidence="3" id="KW-1185">Reference proteome</keyword>
<sequence>MSTPTHDRPWAYSAFPVRVARTERVSPGFVRITFAGPALRHFAPWGVDQRIKVVLPLPGGGLADFGLLDDPTPHPSHWYTRWKALPEDARNVLRTYTPAAIRPADGELDVDFVLHEPAGPASAWALAARPGDDLVITGPDARCGYTGYGICWSPGPARETLIIGDETAFPAIRNIVAALGAGVRAHVLAEVGDRADDLLSSTARAGVTVEVVTRGEVHGQALEEAVRAWATREADDARDLGEGFYAWIAGESGAVTRIRQHLTRDRGIAKDRVSFLGYWKLGGALVS</sequence>
<feature type="domain" description="FAD-binding FR-type" evidence="1">
    <location>
        <begin position="12"/>
        <end position="146"/>
    </location>
</feature>
<reference evidence="2 3" key="1">
    <citation type="submission" date="2021-01" db="EMBL/GenBank/DDBJ databases">
        <title>Whole genome shotgun sequence of Actinoplanes deccanensis NBRC 13994.</title>
        <authorList>
            <person name="Komaki H."/>
            <person name="Tamura T."/>
        </authorList>
    </citation>
    <scope>NUCLEOTIDE SEQUENCE [LARGE SCALE GENOMIC DNA]</scope>
    <source>
        <strain evidence="2 3">NBRC 13994</strain>
    </source>
</reference>
<dbReference type="InterPro" id="IPR039261">
    <property type="entry name" value="FNR_nucleotide-bd"/>
</dbReference>